<dbReference type="GO" id="GO:0046279">
    <property type="term" value="P:3,4-dihydroxybenzoate biosynthetic process"/>
    <property type="evidence" value="ECO:0007669"/>
    <property type="project" value="UniProtKB-ARBA"/>
</dbReference>
<dbReference type="InterPro" id="IPR013785">
    <property type="entry name" value="Aldolase_TIM"/>
</dbReference>
<name>A0A2I1I6S5_9ACTO</name>
<dbReference type="GO" id="GO:0003855">
    <property type="term" value="F:3-dehydroquinate dehydratase activity"/>
    <property type="evidence" value="ECO:0007669"/>
    <property type="project" value="UniProtKB-EC"/>
</dbReference>
<evidence type="ECO:0000256" key="3">
    <source>
        <dbReference type="ARBA" id="ARBA00023141"/>
    </source>
</evidence>
<dbReference type="CDD" id="cd00502">
    <property type="entry name" value="DHQase_I"/>
    <property type="match status" value="1"/>
</dbReference>
<comment type="catalytic activity">
    <reaction evidence="1">
        <text>3-dehydroquinate = 3-dehydroshikimate + H2O</text>
        <dbReference type="Rhea" id="RHEA:21096"/>
        <dbReference type="ChEBI" id="CHEBI:15377"/>
        <dbReference type="ChEBI" id="CHEBI:16630"/>
        <dbReference type="ChEBI" id="CHEBI:32364"/>
        <dbReference type="EC" id="4.2.1.10"/>
    </reaction>
</comment>
<keyword evidence="4" id="KW-0456">Lyase</keyword>
<dbReference type="OrthoDB" id="9813659at2"/>
<evidence type="ECO:0000256" key="6">
    <source>
        <dbReference type="ARBA" id="ARBA00073643"/>
    </source>
</evidence>
<dbReference type="FunFam" id="3.20.20.70:FF:000047">
    <property type="entry name" value="3-dehydroquinate dehydratase"/>
    <property type="match status" value="1"/>
</dbReference>
<dbReference type="PANTHER" id="PTHR43699">
    <property type="entry name" value="3-DEHYDROQUINATE DEHYDRATASE"/>
    <property type="match status" value="1"/>
</dbReference>
<keyword evidence="3" id="KW-0057">Aromatic amino acid biosynthesis</keyword>
<dbReference type="InterPro" id="IPR050146">
    <property type="entry name" value="Type-I_3-dehydroquinase"/>
</dbReference>
<proteinExistence type="predicted"/>
<accession>A0A2I1I6S5</accession>
<dbReference type="GO" id="GO:0009073">
    <property type="term" value="P:aromatic amino acid family biosynthetic process"/>
    <property type="evidence" value="ECO:0007669"/>
    <property type="project" value="UniProtKB-KW"/>
</dbReference>
<comment type="caution">
    <text evidence="7">The sequence shown here is derived from an EMBL/GenBank/DDBJ whole genome shotgun (WGS) entry which is preliminary data.</text>
</comment>
<dbReference type="Pfam" id="PF01487">
    <property type="entry name" value="DHquinase_I"/>
    <property type="match status" value="1"/>
</dbReference>
<reference evidence="7 8" key="1">
    <citation type="submission" date="2017-12" db="EMBL/GenBank/DDBJ databases">
        <title>Phylogenetic diversity of female urinary microbiome.</title>
        <authorList>
            <person name="Thomas-White K."/>
            <person name="Wolfe A.J."/>
        </authorList>
    </citation>
    <scope>NUCLEOTIDE SEQUENCE [LARGE SCALE GENOMIC DNA]</scope>
    <source>
        <strain evidence="7 8">UMB0250</strain>
    </source>
</reference>
<keyword evidence="5" id="KW-0704">Schiff base</keyword>
<dbReference type="EMBL" id="PKKJ01000001">
    <property type="protein sequence ID" value="PKY66835.1"/>
    <property type="molecule type" value="Genomic_DNA"/>
</dbReference>
<gene>
    <name evidence="7" type="primary">aroD</name>
    <name evidence="7" type="ORF">CYJ25_00900</name>
</gene>
<keyword evidence="3" id="KW-0028">Amino-acid biosynthesis</keyword>
<dbReference type="EC" id="4.2.1.10" evidence="2"/>
<dbReference type="Gene3D" id="3.20.20.70">
    <property type="entry name" value="Aldolase class I"/>
    <property type="match status" value="1"/>
</dbReference>
<evidence type="ECO:0000256" key="4">
    <source>
        <dbReference type="ARBA" id="ARBA00023239"/>
    </source>
</evidence>
<evidence type="ECO:0000256" key="2">
    <source>
        <dbReference type="ARBA" id="ARBA00012060"/>
    </source>
</evidence>
<dbReference type="AlphaFoldDB" id="A0A2I1I6S5"/>
<dbReference type="PANTHER" id="PTHR43699:SF1">
    <property type="entry name" value="3-DEHYDROQUINATE DEHYDRATASE"/>
    <property type="match status" value="1"/>
</dbReference>
<dbReference type="SUPFAM" id="SSF51569">
    <property type="entry name" value="Aldolase"/>
    <property type="match status" value="1"/>
</dbReference>
<evidence type="ECO:0000256" key="1">
    <source>
        <dbReference type="ARBA" id="ARBA00001864"/>
    </source>
</evidence>
<sequence length="284" mass="30032">MLNARSFILLNPMPVEVDMLNPCDDFIPTEVTIGHASTPRGMLKIGGGAPTAVISPLMSASLESLTSEIADVAGAQPDLIEWRVDPLLASVQASEREGLLRTGLKLVMDQSPLPLLATIRTATEGGLVDLSDAQYADFLAILSTFADAVDLEICRPGAFDIVEEIHEAGSIAVASHHDFARTPSAVDIDRVFALMAKAGADVLKVAYMTHRPEDALRIMDAQVRASRTYALPVIGIGMGEFGAITRICGQTFANAATFASASSSSAPGQLSVGETRRGLVTLQR</sequence>
<organism evidence="7 8">
    <name type="scientific">Schaalia turicensis</name>
    <dbReference type="NCBI Taxonomy" id="131111"/>
    <lineage>
        <taxon>Bacteria</taxon>
        <taxon>Bacillati</taxon>
        <taxon>Actinomycetota</taxon>
        <taxon>Actinomycetes</taxon>
        <taxon>Actinomycetales</taxon>
        <taxon>Actinomycetaceae</taxon>
        <taxon>Schaalia</taxon>
    </lineage>
</organism>
<dbReference type="InterPro" id="IPR001381">
    <property type="entry name" value="DHquinase_I"/>
</dbReference>
<protein>
    <recommendedName>
        <fullName evidence="6">3-dehydroquinate dehydratase</fullName>
        <ecNumber evidence="2">4.2.1.10</ecNumber>
    </recommendedName>
</protein>
<dbReference type="Proteomes" id="UP000234545">
    <property type="component" value="Unassembled WGS sequence"/>
</dbReference>
<dbReference type="NCBIfam" id="TIGR01093">
    <property type="entry name" value="aroD"/>
    <property type="match status" value="1"/>
</dbReference>
<evidence type="ECO:0000256" key="5">
    <source>
        <dbReference type="ARBA" id="ARBA00023270"/>
    </source>
</evidence>
<evidence type="ECO:0000313" key="7">
    <source>
        <dbReference type="EMBL" id="PKY66835.1"/>
    </source>
</evidence>
<evidence type="ECO:0000313" key="8">
    <source>
        <dbReference type="Proteomes" id="UP000234545"/>
    </source>
</evidence>